<feature type="transmembrane region" description="Helical" evidence="1">
    <location>
        <begin position="29"/>
        <end position="46"/>
    </location>
</feature>
<proteinExistence type="predicted"/>
<name>A0A2A2HR23_9EURY</name>
<dbReference type="AlphaFoldDB" id="A0A2A2HR23"/>
<dbReference type="Proteomes" id="UP000218164">
    <property type="component" value="Unassembled WGS sequence"/>
</dbReference>
<gene>
    <name evidence="2" type="ORF">ASJ81_09145</name>
</gene>
<evidence type="ECO:0000256" key="1">
    <source>
        <dbReference type="SAM" id="Phobius"/>
    </source>
</evidence>
<evidence type="ECO:0000313" key="3">
    <source>
        <dbReference type="Proteomes" id="UP000218164"/>
    </source>
</evidence>
<reference evidence="2 3" key="1">
    <citation type="journal article" date="2017" name="BMC Genomics">
        <title>Genomic analysis of methanogenic archaea reveals a shift towards energy conservation.</title>
        <authorList>
            <person name="Gilmore S.P."/>
            <person name="Henske J.K."/>
            <person name="Sexton J.A."/>
            <person name="Solomon K.V."/>
            <person name="Seppala S."/>
            <person name="Yoo J.I."/>
            <person name="Huyett L.M."/>
            <person name="Pressman A."/>
            <person name="Cogan J.Z."/>
            <person name="Kivenson V."/>
            <person name="Peng X."/>
            <person name="Tan Y."/>
            <person name="Valentine D.L."/>
            <person name="O'Malley M.A."/>
        </authorList>
    </citation>
    <scope>NUCLEOTIDE SEQUENCE [LARGE SCALE GENOMIC DNA]</scope>
    <source>
        <strain evidence="2 3">MC-15</strain>
    </source>
</reference>
<protein>
    <submittedName>
        <fullName evidence="2">Uncharacterized protein</fullName>
    </submittedName>
</protein>
<keyword evidence="1" id="KW-0472">Membrane</keyword>
<sequence>MKVHEDVFLKYSPIFPNLRVLLLGNLSTYYLPKTSILVFLVLRLIWEEPIKMVSWKSKMTFLLFREI</sequence>
<keyword evidence="3" id="KW-1185">Reference proteome</keyword>
<evidence type="ECO:0000313" key="2">
    <source>
        <dbReference type="EMBL" id="PAV11716.1"/>
    </source>
</evidence>
<keyword evidence="1" id="KW-0812">Transmembrane</keyword>
<keyword evidence="1" id="KW-1133">Transmembrane helix</keyword>
<dbReference type="EMBL" id="LMVP01000468">
    <property type="protein sequence ID" value="PAV11716.1"/>
    <property type="molecule type" value="Genomic_DNA"/>
</dbReference>
<accession>A0A2A2HR23</accession>
<organism evidence="2 3">
    <name type="scientific">Methanosarcina spelaei</name>
    <dbReference type="NCBI Taxonomy" id="1036679"/>
    <lineage>
        <taxon>Archaea</taxon>
        <taxon>Methanobacteriati</taxon>
        <taxon>Methanobacteriota</taxon>
        <taxon>Stenosarchaea group</taxon>
        <taxon>Methanomicrobia</taxon>
        <taxon>Methanosarcinales</taxon>
        <taxon>Methanosarcinaceae</taxon>
        <taxon>Methanosarcina</taxon>
    </lineage>
</organism>
<comment type="caution">
    <text evidence="2">The sequence shown here is derived from an EMBL/GenBank/DDBJ whole genome shotgun (WGS) entry which is preliminary data.</text>
</comment>